<dbReference type="PANTHER" id="PTHR47737:SF1">
    <property type="entry name" value="GLYCINE BETAINE_PROLINE BETAINE TRANSPORT SYSTEM PERMEASE PROTEIN PROW"/>
    <property type="match status" value="1"/>
</dbReference>
<sequence length="300" mass="33078">MTDQSWLNEFPDMSRRELLGIRKTLDGAYRDFSRAYGDQIEAFFDPLLSFLVWFENLLLNTPWWLVLGVLAGLVYFMSRSWKLSAGVTISLLAIGYFGMWDNTMRTLSIITVCTFLAIVIGIPVGIMMARSNRAQSIITPFLDIMQTMPAFVYLIPVVMLLGIGKIPGVIAVVIYAIPPVIRLTNLGIRLVPHETLEAATAFGATPTQRLFGVQLPLAMPTIMAGINQTIMMALAMVVIASMIGVKGLGQPVLKSITNQYFTLGLLNGLAIVALAIMFDRVSQSYAKRTQKHLGDVKNGQ</sequence>
<evidence type="ECO:0000256" key="5">
    <source>
        <dbReference type="ARBA" id="ARBA00022989"/>
    </source>
</evidence>
<evidence type="ECO:0000256" key="2">
    <source>
        <dbReference type="ARBA" id="ARBA00022448"/>
    </source>
</evidence>
<keyword evidence="5 7" id="KW-1133">Transmembrane helix</keyword>
<keyword evidence="3" id="KW-1003">Cell membrane</keyword>
<dbReference type="FunFam" id="1.10.3720.10:FF:000001">
    <property type="entry name" value="Glycine betaine ABC transporter, permease"/>
    <property type="match status" value="1"/>
</dbReference>
<name>A0A369AF55_9GAMM</name>
<dbReference type="Pfam" id="PF00528">
    <property type="entry name" value="BPD_transp_1"/>
    <property type="match status" value="1"/>
</dbReference>
<feature type="transmembrane region" description="Helical" evidence="7">
    <location>
        <begin position="83"/>
        <end position="100"/>
    </location>
</feature>
<evidence type="ECO:0000259" key="8">
    <source>
        <dbReference type="PROSITE" id="PS50928"/>
    </source>
</evidence>
<feature type="transmembrane region" description="Helical" evidence="7">
    <location>
        <begin position="150"/>
        <end position="177"/>
    </location>
</feature>
<evidence type="ECO:0000256" key="1">
    <source>
        <dbReference type="ARBA" id="ARBA00004651"/>
    </source>
</evidence>
<dbReference type="GO" id="GO:0015226">
    <property type="term" value="F:carnitine transmembrane transporter activity"/>
    <property type="evidence" value="ECO:0007669"/>
    <property type="project" value="TreeGrafter"/>
</dbReference>
<evidence type="ECO:0000256" key="3">
    <source>
        <dbReference type="ARBA" id="ARBA00022475"/>
    </source>
</evidence>
<evidence type="ECO:0000313" key="9">
    <source>
        <dbReference type="EMBL" id="RCX07970.1"/>
    </source>
</evidence>
<protein>
    <submittedName>
        <fullName evidence="9">Glycine betaine/proline transport system permease protein</fullName>
    </submittedName>
</protein>
<dbReference type="OrthoDB" id="9815258at2"/>
<organism evidence="9 10">
    <name type="scientific">Marinomonas foliarum</name>
    <dbReference type="NCBI Taxonomy" id="491950"/>
    <lineage>
        <taxon>Bacteria</taxon>
        <taxon>Pseudomonadati</taxon>
        <taxon>Pseudomonadota</taxon>
        <taxon>Gammaproteobacteria</taxon>
        <taxon>Oceanospirillales</taxon>
        <taxon>Oceanospirillaceae</taxon>
        <taxon>Marinomonas</taxon>
    </lineage>
</organism>
<dbReference type="GO" id="GO:0005275">
    <property type="term" value="F:amine transmembrane transporter activity"/>
    <property type="evidence" value="ECO:0007669"/>
    <property type="project" value="TreeGrafter"/>
</dbReference>
<dbReference type="GO" id="GO:0015871">
    <property type="term" value="P:choline transport"/>
    <property type="evidence" value="ECO:0007669"/>
    <property type="project" value="TreeGrafter"/>
</dbReference>
<evidence type="ECO:0000256" key="6">
    <source>
        <dbReference type="ARBA" id="ARBA00023136"/>
    </source>
</evidence>
<dbReference type="GO" id="GO:0043190">
    <property type="term" value="C:ATP-binding cassette (ABC) transporter complex"/>
    <property type="evidence" value="ECO:0007669"/>
    <property type="project" value="TreeGrafter"/>
</dbReference>
<feature type="transmembrane region" description="Helical" evidence="7">
    <location>
        <begin position="229"/>
        <end position="248"/>
    </location>
</feature>
<dbReference type="Gene3D" id="1.10.3720.10">
    <property type="entry name" value="MetI-like"/>
    <property type="match status" value="1"/>
</dbReference>
<feature type="transmembrane region" description="Helical" evidence="7">
    <location>
        <begin position="260"/>
        <end position="278"/>
    </location>
</feature>
<accession>A0A369AF55</accession>
<dbReference type="Proteomes" id="UP000253506">
    <property type="component" value="Unassembled WGS sequence"/>
</dbReference>
<dbReference type="GO" id="GO:0031460">
    <property type="term" value="P:glycine betaine transport"/>
    <property type="evidence" value="ECO:0007669"/>
    <property type="project" value="TreeGrafter"/>
</dbReference>
<evidence type="ECO:0000256" key="7">
    <source>
        <dbReference type="RuleBase" id="RU363032"/>
    </source>
</evidence>
<comment type="similarity">
    <text evidence="7">Belongs to the binding-protein-dependent transport system permease family.</text>
</comment>
<gene>
    <name evidence="9" type="ORF">DFP77_10371</name>
</gene>
<dbReference type="InterPro" id="IPR000515">
    <property type="entry name" value="MetI-like"/>
</dbReference>
<comment type="caution">
    <text evidence="9">The sequence shown here is derived from an EMBL/GenBank/DDBJ whole genome shotgun (WGS) entry which is preliminary data.</text>
</comment>
<dbReference type="PROSITE" id="PS50928">
    <property type="entry name" value="ABC_TM1"/>
    <property type="match status" value="1"/>
</dbReference>
<dbReference type="EMBL" id="QPJQ01000003">
    <property type="protein sequence ID" value="RCX07970.1"/>
    <property type="molecule type" value="Genomic_DNA"/>
</dbReference>
<reference evidence="9 10" key="1">
    <citation type="submission" date="2018-07" db="EMBL/GenBank/DDBJ databases">
        <title>Genomic Encyclopedia of Type Strains, Phase III (KMG-III): the genomes of soil and plant-associated and newly described type strains.</title>
        <authorList>
            <person name="Whitman W."/>
        </authorList>
    </citation>
    <scope>NUCLEOTIDE SEQUENCE [LARGE SCALE GENOMIC DNA]</scope>
    <source>
        <strain evidence="9 10">CECT 7731</strain>
    </source>
</reference>
<proteinExistence type="inferred from homology"/>
<dbReference type="SUPFAM" id="SSF161098">
    <property type="entry name" value="MetI-like"/>
    <property type="match status" value="1"/>
</dbReference>
<feature type="domain" description="ABC transmembrane type-1" evidence="8">
    <location>
        <begin position="103"/>
        <end position="282"/>
    </location>
</feature>
<keyword evidence="6 7" id="KW-0472">Membrane</keyword>
<keyword evidence="4 7" id="KW-0812">Transmembrane</keyword>
<evidence type="ECO:0000313" key="10">
    <source>
        <dbReference type="Proteomes" id="UP000253506"/>
    </source>
</evidence>
<dbReference type="PANTHER" id="PTHR47737">
    <property type="entry name" value="GLYCINE BETAINE/PROLINE BETAINE TRANSPORT SYSTEM PERMEASE PROTEIN PROW"/>
    <property type="match status" value="1"/>
</dbReference>
<feature type="transmembrane region" description="Helical" evidence="7">
    <location>
        <begin position="106"/>
        <end position="129"/>
    </location>
</feature>
<feature type="transmembrane region" description="Helical" evidence="7">
    <location>
        <begin position="57"/>
        <end position="76"/>
    </location>
</feature>
<comment type="subcellular location">
    <subcellularLocation>
        <location evidence="1 7">Cell membrane</location>
        <topology evidence="1 7">Multi-pass membrane protein</topology>
    </subcellularLocation>
</comment>
<dbReference type="AlphaFoldDB" id="A0A369AF55"/>
<evidence type="ECO:0000256" key="4">
    <source>
        <dbReference type="ARBA" id="ARBA00022692"/>
    </source>
</evidence>
<dbReference type="InterPro" id="IPR035906">
    <property type="entry name" value="MetI-like_sf"/>
</dbReference>
<dbReference type="RefSeq" id="WP_114410678.1">
    <property type="nucleotide sequence ID" value="NZ_QPJQ01000003.1"/>
</dbReference>
<dbReference type="CDD" id="cd06261">
    <property type="entry name" value="TM_PBP2"/>
    <property type="match status" value="1"/>
</dbReference>
<keyword evidence="2 7" id="KW-0813">Transport</keyword>